<gene>
    <name evidence="2" type="ORF">BGTH12_LOCUS2056</name>
</gene>
<dbReference type="PANTHER" id="PTHR11138:SF5">
    <property type="entry name" value="METHIONYL-TRNA FORMYLTRANSFERASE, MITOCHONDRIAL"/>
    <property type="match status" value="1"/>
</dbReference>
<evidence type="ECO:0000313" key="2">
    <source>
        <dbReference type="EMBL" id="CAD6500698.1"/>
    </source>
</evidence>
<dbReference type="InterPro" id="IPR041711">
    <property type="entry name" value="Met-tRNA-FMT_N"/>
</dbReference>
<dbReference type="AlphaFoldDB" id="A0A9W4CY33"/>
<proteinExistence type="predicted"/>
<dbReference type="Proteomes" id="UP000683417">
    <property type="component" value="Unassembled WGS sequence"/>
</dbReference>
<dbReference type="GO" id="GO:0005739">
    <property type="term" value="C:mitochondrion"/>
    <property type="evidence" value="ECO:0007669"/>
    <property type="project" value="TreeGrafter"/>
</dbReference>
<accession>A0A9W4CY33</accession>
<name>A0A9W4CY33_BLUGR</name>
<evidence type="ECO:0000259" key="1">
    <source>
        <dbReference type="Pfam" id="PF00551"/>
    </source>
</evidence>
<dbReference type="EMBL" id="CAJHIT010000004">
    <property type="protein sequence ID" value="CAD6500698.1"/>
    <property type="molecule type" value="Genomic_DNA"/>
</dbReference>
<organism evidence="2 3">
    <name type="scientific">Blumeria graminis f. sp. triticale</name>
    <dbReference type="NCBI Taxonomy" id="1689686"/>
    <lineage>
        <taxon>Eukaryota</taxon>
        <taxon>Fungi</taxon>
        <taxon>Dikarya</taxon>
        <taxon>Ascomycota</taxon>
        <taxon>Pezizomycotina</taxon>
        <taxon>Leotiomycetes</taxon>
        <taxon>Erysiphales</taxon>
        <taxon>Erysiphaceae</taxon>
        <taxon>Blumeria</taxon>
    </lineage>
</organism>
<dbReference type="GO" id="GO:0004479">
    <property type="term" value="F:methionyl-tRNA formyltransferase activity"/>
    <property type="evidence" value="ECO:0007669"/>
    <property type="project" value="InterPro"/>
</dbReference>
<comment type="caution">
    <text evidence="2">The sequence shown here is derived from an EMBL/GenBank/DDBJ whole genome shotgun (WGS) entry which is preliminary data.</text>
</comment>
<dbReference type="InterPro" id="IPR002376">
    <property type="entry name" value="Formyl_transf_N"/>
</dbReference>
<dbReference type="Pfam" id="PF00551">
    <property type="entry name" value="Formyl_trans_N"/>
    <property type="match status" value="1"/>
</dbReference>
<dbReference type="CDD" id="cd08646">
    <property type="entry name" value="FMT_core_Met-tRNA-FMT_N"/>
    <property type="match status" value="1"/>
</dbReference>
<feature type="domain" description="Formyl transferase N-terminal" evidence="1">
    <location>
        <begin position="35"/>
        <end position="192"/>
    </location>
</feature>
<evidence type="ECO:0000313" key="3">
    <source>
        <dbReference type="Proteomes" id="UP000683417"/>
    </source>
</evidence>
<dbReference type="PANTHER" id="PTHR11138">
    <property type="entry name" value="METHIONYL-TRNA FORMYLTRANSFERASE"/>
    <property type="match status" value="1"/>
</dbReference>
<sequence>MFTQAVRVRFNKRANLLIKTNHYSHSISKVSKPLRILFCGSDDFSVSSLKAVQRERERNPNLIKSIEVLCRPGKPVGRGLNKIFQAPIRAAAEQLGLPLHERDSFRGWQLPRSDDETINLIIAVSFGLFIPARILQSAEYGGLNIHPSILPNFRGPAPIQHTLLAGHRFTGVTLQTLDMKSFDRGIILDQTQPWLEVPDLCTYDGLLKLLTPLAADMLVRGLRRRIFLPPLDDMGWVPPVDQQLIHARKITSADKMLPWNTHNTKSIIQSYCALGRLWSNVCLTPKMQKRLTFDELSLNAQESHRFHRIEDAESVMHNRATVDGMPLKYFVVPGPGQGRQAVLYYDDLSHKGCINMLFKGPDISWSIIRVGKITIEGMQPMAASRSLQILQNGQKWLLDITKTSRPKIGTHFPAFTSP</sequence>
<reference evidence="2" key="1">
    <citation type="submission" date="2020-10" db="EMBL/GenBank/DDBJ databases">
        <authorList>
            <person name="Muller C M."/>
        </authorList>
    </citation>
    <scope>NUCLEOTIDE SEQUENCE</scope>
    <source>
        <strain evidence="2">THUN-12</strain>
    </source>
</reference>
<protein>
    <submittedName>
        <fullName evidence="2">BgTH12-06405</fullName>
    </submittedName>
</protein>